<gene>
    <name evidence="2" type="ORF">EYF80_063267</name>
</gene>
<proteinExistence type="predicted"/>
<evidence type="ECO:0000313" key="3">
    <source>
        <dbReference type="Proteomes" id="UP000314294"/>
    </source>
</evidence>
<protein>
    <submittedName>
        <fullName evidence="2">Uncharacterized protein</fullName>
    </submittedName>
</protein>
<evidence type="ECO:0000313" key="2">
    <source>
        <dbReference type="EMBL" id="TNN26597.1"/>
    </source>
</evidence>
<keyword evidence="3" id="KW-1185">Reference proteome</keyword>
<feature type="region of interest" description="Disordered" evidence="1">
    <location>
        <begin position="34"/>
        <end position="118"/>
    </location>
</feature>
<feature type="compositionally biased region" description="Polar residues" evidence="1">
    <location>
        <begin position="107"/>
        <end position="118"/>
    </location>
</feature>
<evidence type="ECO:0000256" key="1">
    <source>
        <dbReference type="SAM" id="MobiDB-lite"/>
    </source>
</evidence>
<sequence length="118" mass="12278">MVNVSGVRGGVACAGRRVTGGVCRAAGGAHLGLPLHARHGDGEQQHHRDDADDPDVIDFVHHDGGVVLRGSPGQDELTPAGLTKDPGQADEQHDPPDVQHAPHLQRASGQSGVQRNTD</sequence>
<reference evidence="2 3" key="1">
    <citation type="submission" date="2019-03" db="EMBL/GenBank/DDBJ databases">
        <title>First draft genome of Liparis tanakae, snailfish: a comprehensive survey of snailfish specific genes.</title>
        <authorList>
            <person name="Kim W."/>
            <person name="Song I."/>
            <person name="Jeong J.-H."/>
            <person name="Kim D."/>
            <person name="Kim S."/>
            <person name="Ryu S."/>
            <person name="Song J.Y."/>
            <person name="Lee S.K."/>
        </authorList>
    </citation>
    <scope>NUCLEOTIDE SEQUENCE [LARGE SCALE GENOMIC DNA]</scope>
    <source>
        <tissue evidence="2">Muscle</tissue>
    </source>
</reference>
<name>A0A4Z2ECG4_9TELE</name>
<accession>A0A4Z2ECG4</accession>
<dbReference type="EMBL" id="SRLO01009899">
    <property type="protein sequence ID" value="TNN26597.1"/>
    <property type="molecule type" value="Genomic_DNA"/>
</dbReference>
<dbReference type="AlphaFoldDB" id="A0A4Z2ECG4"/>
<dbReference type="Proteomes" id="UP000314294">
    <property type="component" value="Unassembled WGS sequence"/>
</dbReference>
<organism evidence="2 3">
    <name type="scientific">Liparis tanakae</name>
    <name type="common">Tanaka's snailfish</name>
    <dbReference type="NCBI Taxonomy" id="230148"/>
    <lineage>
        <taxon>Eukaryota</taxon>
        <taxon>Metazoa</taxon>
        <taxon>Chordata</taxon>
        <taxon>Craniata</taxon>
        <taxon>Vertebrata</taxon>
        <taxon>Euteleostomi</taxon>
        <taxon>Actinopterygii</taxon>
        <taxon>Neopterygii</taxon>
        <taxon>Teleostei</taxon>
        <taxon>Neoteleostei</taxon>
        <taxon>Acanthomorphata</taxon>
        <taxon>Eupercaria</taxon>
        <taxon>Perciformes</taxon>
        <taxon>Cottioidei</taxon>
        <taxon>Cottales</taxon>
        <taxon>Liparidae</taxon>
        <taxon>Liparis</taxon>
    </lineage>
</organism>
<comment type="caution">
    <text evidence="2">The sequence shown here is derived from an EMBL/GenBank/DDBJ whole genome shotgun (WGS) entry which is preliminary data.</text>
</comment>
<feature type="compositionally biased region" description="Basic and acidic residues" evidence="1">
    <location>
        <begin position="38"/>
        <end position="50"/>
    </location>
</feature>